<proteinExistence type="predicted"/>
<accession>A0ACC4CBN2</accession>
<dbReference type="EMBL" id="RCHU02000005">
    <property type="protein sequence ID" value="KAL3592180.1"/>
    <property type="molecule type" value="Genomic_DNA"/>
</dbReference>
<organism evidence="1 2">
    <name type="scientific">Populus alba</name>
    <name type="common">White poplar</name>
    <dbReference type="NCBI Taxonomy" id="43335"/>
    <lineage>
        <taxon>Eukaryota</taxon>
        <taxon>Viridiplantae</taxon>
        <taxon>Streptophyta</taxon>
        <taxon>Embryophyta</taxon>
        <taxon>Tracheophyta</taxon>
        <taxon>Spermatophyta</taxon>
        <taxon>Magnoliopsida</taxon>
        <taxon>eudicotyledons</taxon>
        <taxon>Gunneridae</taxon>
        <taxon>Pentapetalae</taxon>
        <taxon>rosids</taxon>
        <taxon>fabids</taxon>
        <taxon>Malpighiales</taxon>
        <taxon>Salicaceae</taxon>
        <taxon>Saliceae</taxon>
        <taxon>Populus</taxon>
    </lineage>
</organism>
<comment type="caution">
    <text evidence="1">The sequence shown here is derived from an EMBL/GenBank/DDBJ whole genome shotgun (WGS) entry which is preliminary data.</text>
</comment>
<reference evidence="1 2" key="1">
    <citation type="journal article" date="2024" name="Plant Biotechnol. J.">
        <title>Genome and CRISPR/Cas9 system of a widespread forest tree (Populus alba) in the world.</title>
        <authorList>
            <person name="Liu Y.J."/>
            <person name="Jiang P.F."/>
            <person name="Han X.M."/>
            <person name="Li X.Y."/>
            <person name="Wang H.M."/>
            <person name="Wang Y.J."/>
            <person name="Wang X.X."/>
            <person name="Zeng Q.Y."/>
        </authorList>
    </citation>
    <scope>NUCLEOTIDE SEQUENCE [LARGE SCALE GENOMIC DNA]</scope>
    <source>
        <strain evidence="2">cv. PAL-ZL1</strain>
    </source>
</reference>
<keyword evidence="2" id="KW-1185">Reference proteome</keyword>
<protein>
    <submittedName>
        <fullName evidence="1">Uncharacterized protein</fullName>
    </submittedName>
</protein>
<name>A0ACC4CBN2_POPAL</name>
<gene>
    <name evidence="1" type="ORF">D5086_010820</name>
</gene>
<dbReference type="Proteomes" id="UP000309997">
    <property type="component" value="Unassembled WGS sequence"/>
</dbReference>
<sequence length="131" mass="13911">MVGNGLKAAAHGMKGKLLVWGGCWWKTTAEVAGLLKLRTPAHGLLLSIDSSAAVHSAAGYWNLSVGTRKTKLLGTENSGAAATGRTTTTAVAEELLTVRRRETALLLSTAEIEERKCSYYRSRLLLLSVAG</sequence>
<evidence type="ECO:0000313" key="1">
    <source>
        <dbReference type="EMBL" id="KAL3592180.1"/>
    </source>
</evidence>
<evidence type="ECO:0000313" key="2">
    <source>
        <dbReference type="Proteomes" id="UP000309997"/>
    </source>
</evidence>